<sequence>MPSMSCQGDKQMAKTSNTNVRVMVMLSSLTAVVAVLDYLLAELGAGKEGANESNRPFLVETGIVIVCMIIPAALIHLFGNRDAKSSPSHKLSGQTLLSNPRDFQDASENHKKQLRSDSEKGSQRSTFPVTVDK</sequence>
<feature type="compositionally biased region" description="Polar residues" evidence="1">
    <location>
        <begin position="85"/>
        <end position="98"/>
    </location>
</feature>
<feature type="transmembrane region" description="Helical" evidence="2">
    <location>
        <begin position="20"/>
        <end position="41"/>
    </location>
</feature>
<proteinExistence type="predicted"/>
<reference evidence="3" key="1">
    <citation type="submission" date="2021-02" db="EMBL/GenBank/DDBJ databases">
        <authorList>
            <person name="Dougan E. K."/>
            <person name="Rhodes N."/>
            <person name="Thang M."/>
            <person name="Chan C."/>
        </authorList>
    </citation>
    <scope>NUCLEOTIDE SEQUENCE</scope>
</reference>
<evidence type="ECO:0000256" key="2">
    <source>
        <dbReference type="SAM" id="Phobius"/>
    </source>
</evidence>
<keyword evidence="2" id="KW-0812">Transmembrane</keyword>
<accession>A0A813ITI6</accession>
<keyword evidence="2" id="KW-1133">Transmembrane helix</keyword>
<keyword evidence="2" id="KW-0472">Membrane</keyword>
<feature type="non-terminal residue" evidence="3">
    <location>
        <position position="1"/>
    </location>
</feature>
<feature type="region of interest" description="Disordered" evidence="1">
    <location>
        <begin position="82"/>
        <end position="133"/>
    </location>
</feature>
<evidence type="ECO:0000313" key="4">
    <source>
        <dbReference type="Proteomes" id="UP000626109"/>
    </source>
</evidence>
<comment type="caution">
    <text evidence="3">The sequence shown here is derived from an EMBL/GenBank/DDBJ whole genome shotgun (WGS) entry which is preliminary data.</text>
</comment>
<organism evidence="3 4">
    <name type="scientific">Polarella glacialis</name>
    <name type="common">Dinoflagellate</name>
    <dbReference type="NCBI Taxonomy" id="89957"/>
    <lineage>
        <taxon>Eukaryota</taxon>
        <taxon>Sar</taxon>
        <taxon>Alveolata</taxon>
        <taxon>Dinophyceae</taxon>
        <taxon>Suessiales</taxon>
        <taxon>Suessiaceae</taxon>
        <taxon>Polarella</taxon>
    </lineage>
</organism>
<name>A0A813ITI6_POLGL</name>
<dbReference type="EMBL" id="CAJNNW010012903">
    <property type="protein sequence ID" value="CAE8654829.1"/>
    <property type="molecule type" value="Genomic_DNA"/>
</dbReference>
<gene>
    <name evidence="3" type="ORF">PGLA2088_LOCUS11234</name>
</gene>
<feature type="compositionally biased region" description="Polar residues" evidence="1">
    <location>
        <begin position="123"/>
        <end position="133"/>
    </location>
</feature>
<protein>
    <submittedName>
        <fullName evidence="3">Uncharacterized protein</fullName>
    </submittedName>
</protein>
<feature type="compositionally biased region" description="Basic and acidic residues" evidence="1">
    <location>
        <begin position="102"/>
        <end position="122"/>
    </location>
</feature>
<dbReference type="Proteomes" id="UP000626109">
    <property type="component" value="Unassembled WGS sequence"/>
</dbReference>
<feature type="transmembrane region" description="Helical" evidence="2">
    <location>
        <begin position="61"/>
        <end position="79"/>
    </location>
</feature>
<evidence type="ECO:0000313" key="3">
    <source>
        <dbReference type="EMBL" id="CAE8654829.1"/>
    </source>
</evidence>
<dbReference type="AlphaFoldDB" id="A0A813ITI6"/>
<evidence type="ECO:0000256" key="1">
    <source>
        <dbReference type="SAM" id="MobiDB-lite"/>
    </source>
</evidence>